<keyword evidence="3" id="KW-1185">Reference proteome</keyword>
<gene>
    <name evidence="2" type="ORF">ACJDTP_00995</name>
</gene>
<dbReference type="RefSeq" id="WP_406760234.1">
    <property type="nucleotide sequence ID" value="NZ_JBJIAB010000001.1"/>
</dbReference>
<proteinExistence type="predicted"/>
<evidence type="ECO:0000313" key="3">
    <source>
        <dbReference type="Proteomes" id="UP001623600"/>
    </source>
</evidence>
<dbReference type="SUPFAM" id="SSF46689">
    <property type="entry name" value="Homeodomain-like"/>
    <property type="match status" value="1"/>
</dbReference>
<dbReference type="Proteomes" id="UP001623600">
    <property type="component" value="Unassembled WGS sequence"/>
</dbReference>
<evidence type="ECO:0000259" key="1">
    <source>
        <dbReference type="Pfam" id="PF13592"/>
    </source>
</evidence>
<organism evidence="2 3">
    <name type="scientific">Candidatus Clostridium helianthi</name>
    <dbReference type="NCBI Taxonomy" id="3381660"/>
    <lineage>
        <taxon>Bacteria</taxon>
        <taxon>Bacillati</taxon>
        <taxon>Bacillota</taxon>
        <taxon>Clostridia</taxon>
        <taxon>Eubacteriales</taxon>
        <taxon>Clostridiaceae</taxon>
        <taxon>Clostridium</taxon>
    </lineage>
</organism>
<comment type="caution">
    <text evidence="2">The sequence shown here is derived from an EMBL/GenBank/DDBJ whole genome shotgun (WGS) entry which is preliminary data.</text>
</comment>
<reference evidence="2 3" key="1">
    <citation type="submission" date="2024-11" db="EMBL/GenBank/DDBJ databases">
        <authorList>
            <person name="Heng Y.C."/>
            <person name="Lim A.C.H."/>
            <person name="Lee J.K.Y."/>
            <person name="Kittelmann S."/>
        </authorList>
    </citation>
    <scope>NUCLEOTIDE SEQUENCE [LARGE SCALE GENOMIC DNA]</scope>
    <source>
        <strain evidence="2 3">WILCCON 0112</strain>
    </source>
</reference>
<dbReference type="InterPro" id="IPR025959">
    <property type="entry name" value="Winged_HTH_dom"/>
</dbReference>
<evidence type="ECO:0000313" key="2">
    <source>
        <dbReference type="EMBL" id="MFL0163638.1"/>
    </source>
</evidence>
<sequence>MDVLVLNKISGYEDEVKEIKNDLKHIKNLKLYKRYSISIKHFDEFSNRKIAEMENIDEHTVSIYIQNYKLKGLDGLNIAHGGGASKKLNKGQEKIIVETITTKTLEDFGFESKKNSNIELVRQSVIKEFNVTISHRGIAYVSYRVNLSYTRPTYILVKANKEKQEKFKDDFKVVKKCLNGLVDTILFEEESMIRDYQAIKKNWLIKGHQRKIPTYEKMIELSLWEYWIMKLVKYIVKNMRNMMHRYSITL</sequence>
<protein>
    <submittedName>
        <fullName evidence="2">Winged helix-turn-helix domain-containing protein</fullName>
    </submittedName>
</protein>
<name>A0ABW8S0U0_9CLOT</name>
<dbReference type="Pfam" id="PF13592">
    <property type="entry name" value="HTH_33"/>
    <property type="match status" value="1"/>
</dbReference>
<dbReference type="InterPro" id="IPR009057">
    <property type="entry name" value="Homeodomain-like_sf"/>
</dbReference>
<feature type="domain" description="Winged helix-turn helix" evidence="1">
    <location>
        <begin position="118"/>
        <end position="170"/>
    </location>
</feature>
<accession>A0ABW8S0U0</accession>
<dbReference type="EMBL" id="JBJIAB010000001">
    <property type="protein sequence ID" value="MFL0163638.1"/>
    <property type="molecule type" value="Genomic_DNA"/>
</dbReference>